<gene>
    <name evidence="3" type="ORF">MAR_002407</name>
</gene>
<proteinExistence type="predicted"/>
<evidence type="ECO:0000259" key="2">
    <source>
        <dbReference type="SMART" id="SM01190"/>
    </source>
</evidence>
<dbReference type="Pfam" id="PF01105">
    <property type="entry name" value="EMP24_GP25L"/>
    <property type="match status" value="1"/>
</dbReference>
<dbReference type="SMART" id="SM01190">
    <property type="entry name" value="EMP24_GP25L"/>
    <property type="match status" value="1"/>
</dbReference>
<evidence type="ECO:0000313" key="4">
    <source>
        <dbReference type="Proteomes" id="UP001164746"/>
    </source>
</evidence>
<accession>A0ABY7FI62</accession>
<dbReference type="Pfam" id="PF10044">
    <property type="entry name" value="LIN52"/>
    <property type="match status" value="1"/>
</dbReference>
<dbReference type="InterPro" id="IPR009038">
    <property type="entry name" value="GOLD_dom"/>
</dbReference>
<reference evidence="3" key="1">
    <citation type="submission" date="2022-11" db="EMBL/GenBank/DDBJ databases">
        <title>Centuries of genome instability and evolution in soft-shell clam transmissible cancer (bioRxiv).</title>
        <authorList>
            <person name="Hart S.F.M."/>
            <person name="Yonemitsu M.A."/>
            <person name="Giersch R.M."/>
            <person name="Beal B.F."/>
            <person name="Arriagada G."/>
            <person name="Davis B.W."/>
            <person name="Ostrander E.A."/>
            <person name="Goff S.P."/>
            <person name="Metzger M.J."/>
        </authorList>
    </citation>
    <scope>NUCLEOTIDE SEQUENCE</scope>
    <source>
        <strain evidence="3">MELC-2E11</strain>
        <tissue evidence="3">Siphon/mantle</tissue>
    </source>
</reference>
<sequence>MHREYLPPAEEEGAGGMLSKASQSSVITPSKIIKLLSHQSSHLASKSSVITPSKIIKLPSHQSSHLASKSSVITPCKIIKLPSHQSSHLASKSSVITPSKIIKLPSHQSSHLASKSSVITPSDSNWMQYPDGDQLLSFEKLDRASPDLWPEKNRASQVQLSEDTPEGPDVNLGAKREPKHHLRGPIKWCLEAEIFVVEGYFTVHTVFFDLRPADINSLAGEAGNEVPFVRNSAENSCDEIHETMTSVMRYQRDFRIKESIGRHIAETVHSHVSWVSLLHTFAILLTGLGQSFLLKRFFTEKSSDSVISSIKAET</sequence>
<dbReference type="EMBL" id="CP111022">
    <property type="protein sequence ID" value="WAR20569.1"/>
    <property type="molecule type" value="Genomic_DNA"/>
</dbReference>
<dbReference type="Proteomes" id="UP001164746">
    <property type="component" value="Chromosome 11"/>
</dbReference>
<organism evidence="3 4">
    <name type="scientific">Mya arenaria</name>
    <name type="common">Soft-shell clam</name>
    <dbReference type="NCBI Taxonomy" id="6604"/>
    <lineage>
        <taxon>Eukaryota</taxon>
        <taxon>Metazoa</taxon>
        <taxon>Spiralia</taxon>
        <taxon>Lophotrochozoa</taxon>
        <taxon>Mollusca</taxon>
        <taxon>Bivalvia</taxon>
        <taxon>Autobranchia</taxon>
        <taxon>Heteroconchia</taxon>
        <taxon>Euheterodonta</taxon>
        <taxon>Imparidentia</taxon>
        <taxon>Neoheterodontei</taxon>
        <taxon>Myida</taxon>
        <taxon>Myoidea</taxon>
        <taxon>Myidae</taxon>
        <taxon>Mya</taxon>
    </lineage>
</organism>
<protein>
    <submittedName>
        <fullName evidence="3">TMED7-like protein</fullName>
    </submittedName>
</protein>
<evidence type="ECO:0000313" key="3">
    <source>
        <dbReference type="EMBL" id="WAR20569.1"/>
    </source>
</evidence>
<feature type="region of interest" description="Disordered" evidence="1">
    <location>
        <begin position="1"/>
        <end position="21"/>
    </location>
</feature>
<name>A0ABY7FI62_MYAAR</name>
<keyword evidence="4" id="KW-1185">Reference proteome</keyword>
<feature type="domain" description="GOLD" evidence="2">
    <location>
        <begin position="76"/>
        <end position="299"/>
    </location>
</feature>
<feature type="region of interest" description="Disordered" evidence="1">
    <location>
        <begin position="149"/>
        <end position="176"/>
    </location>
</feature>
<evidence type="ECO:0000256" key="1">
    <source>
        <dbReference type="SAM" id="MobiDB-lite"/>
    </source>
</evidence>
<dbReference type="InterPro" id="IPR018737">
    <property type="entry name" value="DREAM_LIN52"/>
</dbReference>